<protein>
    <submittedName>
        <fullName evidence="3">Uncharacterized protein</fullName>
    </submittedName>
</protein>
<evidence type="ECO:0000313" key="3">
    <source>
        <dbReference type="EMBL" id="RDX51822.1"/>
    </source>
</evidence>
<keyword evidence="4" id="KW-1185">Reference proteome</keyword>
<keyword evidence="2" id="KW-1133">Transmembrane helix</keyword>
<name>A0A371DH08_9APHY</name>
<proteinExistence type="predicted"/>
<dbReference type="Proteomes" id="UP000256964">
    <property type="component" value="Unassembled WGS sequence"/>
</dbReference>
<evidence type="ECO:0000256" key="1">
    <source>
        <dbReference type="SAM" id="MobiDB-lite"/>
    </source>
</evidence>
<dbReference type="OrthoDB" id="2758654at2759"/>
<accession>A0A371DH08</accession>
<keyword evidence="2" id="KW-0812">Transmembrane</keyword>
<organism evidence="3 4">
    <name type="scientific">Lentinus brumalis</name>
    <dbReference type="NCBI Taxonomy" id="2498619"/>
    <lineage>
        <taxon>Eukaryota</taxon>
        <taxon>Fungi</taxon>
        <taxon>Dikarya</taxon>
        <taxon>Basidiomycota</taxon>
        <taxon>Agaricomycotina</taxon>
        <taxon>Agaricomycetes</taxon>
        <taxon>Polyporales</taxon>
        <taxon>Polyporaceae</taxon>
        <taxon>Lentinus</taxon>
    </lineage>
</organism>
<dbReference type="EMBL" id="KZ857393">
    <property type="protein sequence ID" value="RDX51822.1"/>
    <property type="molecule type" value="Genomic_DNA"/>
</dbReference>
<feature type="region of interest" description="Disordered" evidence="1">
    <location>
        <begin position="20"/>
        <end position="42"/>
    </location>
</feature>
<sequence>MSRSATPTKPAVMATPAIVVVPPTPPVTPTTTPPGSAAPLADTVTLLDPPRVSAALPRLPPCIPLVPREYDDNPDISSGDETERSDTTQSDDTLSAGAPSYEAFEESDEVLLDGDDAALLLSPMSGLKIEVSRSPSPHPECGRQIVSPATLMPEGFLKCMKEVQESQLSTQLHLYVTQDPRGGQSLRENAEKIHKERRSMEETHVIAADAIQVLQSKLTKAHRDIATLQAQHIAGQGLMERMANDIAEVLAVQDDMGCRLARLEESEQQMSTSAEKTRELMASLDLDDQGMVDSESVRYMSLAEELALIGELLPQPVTKQVTSLIVVIQDHLRLALAHCAAIHATTSRGAQTIVIWMTAVLLVSGTWFLGILWRPRRDSSDVGLSDHPVWESL</sequence>
<feature type="region of interest" description="Disordered" evidence="1">
    <location>
        <begin position="57"/>
        <end position="96"/>
    </location>
</feature>
<dbReference type="AlphaFoldDB" id="A0A371DH08"/>
<reference evidence="3 4" key="1">
    <citation type="journal article" date="2018" name="Biotechnol. Biofuels">
        <title>Integrative visual omics of the white-rot fungus Polyporus brumalis exposes the biotechnological potential of its oxidative enzymes for delignifying raw plant biomass.</title>
        <authorList>
            <person name="Miyauchi S."/>
            <person name="Rancon A."/>
            <person name="Drula E."/>
            <person name="Hage H."/>
            <person name="Chaduli D."/>
            <person name="Favel A."/>
            <person name="Grisel S."/>
            <person name="Henrissat B."/>
            <person name="Herpoel-Gimbert I."/>
            <person name="Ruiz-Duenas F.J."/>
            <person name="Chevret D."/>
            <person name="Hainaut M."/>
            <person name="Lin J."/>
            <person name="Wang M."/>
            <person name="Pangilinan J."/>
            <person name="Lipzen A."/>
            <person name="Lesage-Meessen L."/>
            <person name="Navarro D."/>
            <person name="Riley R."/>
            <person name="Grigoriev I.V."/>
            <person name="Zhou S."/>
            <person name="Raouche S."/>
            <person name="Rosso M.N."/>
        </authorList>
    </citation>
    <scope>NUCLEOTIDE SEQUENCE [LARGE SCALE GENOMIC DNA]</scope>
    <source>
        <strain evidence="3 4">BRFM 1820</strain>
    </source>
</reference>
<gene>
    <name evidence="3" type="ORF">OH76DRAFT_1417166</name>
</gene>
<evidence type="ECO:0000256" key="2">
    <source>
        <dbReference type="SAM" id="Phobius"/>
    </source>
</evidence>
<keyword evidence="2" id="KW-0472">Membrane</keyword>
<feature type="compositionally biased region" description="Pro residues" evidence="1">
    <location>
        <begin position="22"/>
        <end position="32"/>
    </location>
</feature>
<feature type="transmembrane region" description="Helical" evidence="2">
    <location>
        <begin position="353"/>
        <end position="373"/>
    </location>
</feature>
<evidence type="ECO:0000313" key="4">
    <source>
        <dbReference type="Proteomes" id="UP000256964"/>
    </source>
</evidence>